<dbReference type="EMBL" id="MIGB01000011">
    <property type="protein sequence ID" value="OSY40807.1"/>
    <property type="molecule type" value="Genomic_DNA"/>
</dbReference>
<dbReference type="OrthoDB" id="3827654at2"/>
<dbReference type="InterPro" id="IPR051332">
    <property type="entry name" value="Fosfomycin_Res_Enzymes"/>
</dbReference>
<dbReference type="PANTHER" id="PTHR36113:SF6">
    <property type="entry name" value="FOSFOMYCIN RESISTANCE PROTEIN FOSX"/>
    <property type="match status" value="1"/>
</dbReference>
<dbReference type="GO" id="GO:0046872">
    <property type="term" value="F:metal ion binding"/>
    <property type="evidence" value="ECO:0007669"/>
    <property type="project" value="UniProtKB-KW"/>
</dbReference>
<keyword evidence="4" id="KW-1185">Reference proteome</keyword>
<dbReference type="GO" id="GO:0018583">
    <property type="term" value="F:biphenyl-2,3-diol 1,2-dioxygenase activity"/>
    <property type="evidence" value="ECO:0007669"/>
    <property type="project" value="UniProtKB-EC"/>
</dbReference>
<dbReference type="InterPro" id="IPR004360">
    <property type="entry name" value="Glyas_Fos-R_dOase_dom"/>
</dbReference>
<dbReference type="InterPro" id="IPR037523">
    <property type="entry name" value="VOC_core"/>
</dbReference>
<keyword evidence="1" id="KW-0479">Metal-binding</keyword>
<dbReference type="STRING" id="2074.BG845_02566"/>
<feature type="domain" description="VOC" evidence="2">
    <location>
        <begin position="15"/>
        <end position="130"/>
    </location>
</feature>
<dbReference type="InterPro" id="IPR018146">
    <property type="entry name" value="Glyoxalase_1_CS"/>
</dbReference>
<gene>
    <name evidence="3" type="primary">bphC</name>
    <name evidence="3" type="ORF">BG845_02566</name>
</gene>
<proteinExistence type="predicted"/>
<keyword evidence="3" id="KW-0560">Oxidoreductase</keyword>
<dbReference type="AlphaFoldDB" id="A0A1Y2N115"/>
<evidence type="ECO:0000313" key="4">
    <source>
        <dbReference type="Proteomes" id="UP000194360"/>
    </source>
</evidence>
<keyword evidence="3" id="KW-0223">Dioxygenase</keyword>
<feature type="domain" description="VOC" evidence="2">
    <location>
        <begin position="147"/>
        <end position="263"/>
    </location>
</feature>
<dbReference type="Proteomes" id="UP000194360">
    <property type="component" value="Unassembled WGS sequence"/>
</dbReference>
<evidence type="ECO:0000256" key="1">
    <source>
        <dbReference type="ARBA" id="ARBA00022723"/>
    </source>
</evidence>
<evidence type="ECO:0000313" key="3">
    <source>
        <dbReference type="EMBL" id="OSY40807.1"/>
    </source>
</evidence>
<dbReference type="PANTHER" id="PTHR36113">
    <property type="entry name" value="LYASE, PUTATIVE-RELATED-RELATED"/>
    <property type="match status" value="1"/>
</dbReference>
<dbReference type="InterPro" id="IPR029068">
    <property type="entry name" value="Glyas_Bleomycin-R_OHBP_Dase"/>
</dbReference>
<dbReference type="Gene3D" id="3.10.180.10">
    <property type="entry name" value="2,3-Dihydroxybiphenyl 1,2-Dioxygenase, domain 1"/>
    <property type="match status" value="2"/>
</dbReference>
<dbReference type="PROSITE" id="PS00934">
    <property type="entry name" value="GLYOXALASE_I_1"/>
    <property type="match status" value="1"/>
</dbReference>
<protein>
    <submittedName>
        <fullName evidence="3">Biphenyl-2,3-diol 1,2-dioxygenase</fullName>
        <ecNumber evidence="3">1.13.11.39</ecNumber>
    </submittedName>
</protein>
<evidence type="ECO:0000259" key="2">
    <source>
        <dbReference type="PROSITE" id="PS51819"/>
    </source>
</evidence>
<dbReference type="PROSITE" id="PS51819">
    <property type="entry name" value="VOC"/>
    <property type="match status" value="2"/>
</dbReference>
<dbReference type="RefSeq" id="WP_085912818.1">
    <property type="nucleotide sequence ID" value="NZ_AP018920.1"/>
</dbReference>
<dbReference type="SUPFAM" id="SSF54593">
    <property type="entry name" value="Glyoxalase/Bleomycin resistance protein/Dihydroxybiphenyl dioxygenase"/>
    <property type="match status" value="2"/>
</dbReference>
<comment type="caution">
    <text evidence="3">The sequence shown here is derived from an EMBL/GenBank/DDBJ whole genome shotgun (WGS) entry which is preliminary data.</text>
</comment>
<organism evidence="3 4">
    <name type="scientific">Pseudonocardia autotrophica</name>
    <name type="common">Amycolata autotrophica</name>
    <name type="synonym">Nocardia autotrophica</name>
    <dbReference type="NCBI Taxonomy" id="2074"/>
    <lineage>
        <taxon>Bacteria</taxon>
        <taxon>Bacillati</taxon>
        <taxon>Actinomycetota</taxon>
        <taxon>Actinomycetes</taxon>
        <taxon>Pseudonocardiales</taxon>
        <taxon>Pseudonocardiaceae</taxon>
        <taxon>Pseudonocardia</taxon>
    </lineage>
</organism>
<name>A0A1Y2N115_PSEAH</name>
<dbReference type="Pfam" id="PF00903">
    <property type="entry name" value="Glyoxalase"/>
    <property type="match status" value="2"/>
</dbReference>
<accession>A0A1Y2N115</accession>
<dbReference type="EC" id="1.13.11.39" evidence="3"/>
<reference evidence="3 4" key="1">
    <citation type="submission" date="2016-09" db="EMBL/GenBank/DDBJ databases">
        <title>Pseudonocardia autotrophica DSM535, a candidate organism with high potential of specific P450 cytochromes.</title>
        <authorList>
            <person name="Grumaz C."/>
            <person name="Vainshtein Y."/>
            <person name="Kirstahler P."/>
            <person name="Sohn K."/>
        </authorList>
    </citation>
    <scope>NUCLEOTIDE SEQUENCE [LARGE SCALE GENOMIC DNA]</scope>
    <source>
        <strain evidence="3 4">DSM 535</strain>
    </source>
</reference>
<sequence>MPTENDPSTPRLAHRLGYVVLQVDDLAIATEMFVRQVQLQVNQRTDDAVHLGSGGDHHWVVLRSDDGVPRGLRTIGFELDDEVTFARAETVLDEAGVAFEYSASPVADDRVDQLLRLADPDGTTIELFRGMLAAPWPRAPRWVQLERILHTAIAVGDLQKSLHFYTEVLGLRESDWIEETSVFLHATDRFHHSLVLQARPGPPRVDHLCFQTETFDDVMRARAIVQRSGHELRDDLLKHAPSSSIGFYFEGLPEGLGIEFCHGHARVEPGHRPGRFARVLQAKDVWQPPADY</sequence>
<dbReference type="GO" id="GO:0004462">
    <property type="term" value="F:lactoylglutathione lyase activity"/>
    <property type="evidence" value="ECO:0007669"/>
    <property type="project" value="InterPro"/>
</dbReference>